<proteinExistence type="predicted"/>
<evidence type="ECO:0000313" key="4">
    <source>
        <dbReference type="Proteomes" id="UP000288716"/>
    </source>
</evidence>
<dbReference type="Proteomes" id="UP000288716">
    <property type="component" value="Unassembled WGS sequence"/>
</dbReference>
<evidence type="ECO:0000256" key="1">
    <source>
        <dbReference type="PROSITE-ProRule" id="PRU00042"/>
    </source>
</evidence>
<dbReference type="EMBL" id="NCKV01002142">
    <property type="protein sequence ID" value="RWS27265.1"/>
    <property type="molecule type" value="Genomic_DNA"/>
</dbReference>
<name>A0A443SIE0_9ACAR</name>
<comment type="caution">
    <text evidence="3">The sequence shown here is derived from an EMBL/GenBank/DDBJ whole genome shotgun (WGS) entry which is preliminary data.</text>
</comment>
<dbReference type="Gene3D" id="3.30.160.60">
    <property type="entry name" value="Classic Zinc Finger"/>
    <property type="match status" value="1"/>
</dbReference>
<feature type="domain" description="C2H2-type" evidence="2">
    <location>
        <begin position="746"/>
        <end position="769"/>
    </location>
</feature>
<protein>
    <submittedName>
        <fullName evidence="3">BTB/POZ domain-containing protein 9-like protein</fullName>
    </submittedName>
</protein>
<dbReference type="InterPro" id="IPR052407">
    <property type="entry name" value="BTB_POZ_domain_cont_9"/>
</dbReference>
<sequence>MTDNLVKLKLTFENVSRIYEILSEIDSSEKEICFRFLDLNAEELVLKSELFSKLSFKLIQELVKRDTFCVREVDLFEALRNWQVINDGYLSDEMFRDIRFNLLSQVEFEAFQKWHLCNQEHLIKEVFRDIRLNLVSAEEFGDIVKPTNILSCDDYFDAFDNPKLPRKHVPFTQSFTNSALVQTDFDVNNFPQSTKHISDDEMNVLSFALQLWNEEPPTKVENGIRLLELILKLIELRVEQQNYQISDCLSVLTTLLNVELKHAKDYCDKFLKLNGVQRLFACMKVIESNVIFLKFFSILKNIIFLNNEFYLPFLTCDEILNKCVELATNTCDFDLQYLTTFITLFLCVDRISKSHFYPRDEQIKFKVTNAMNEWDSNSVLHYVKIDPEFILFTIRMARRNDCQIYKMFSLWTMYFKGIPESGVTSDIRLKSVYEHTNDIDYDLKWKEAVDLFVSRVRNESSSDVRTYDSFSMGSVSQNDSVTNSDTNDSLEESIFEKKEITEDKNVIRCETDTLAAIPKHCLNVNEKETVFPESFKPSQSRNSALHVTYKGEEKPHTATFQSSSEIINIEDDETFILDEIDLTGISTDMSFSSESETGAITDEIIQVNEIPSIPDVNPSVNENCTDHRSARDEESDSDCGLSWNTTRSVISSWNYSSAIERYRKMPKYRYNTGNYNVSGKEVSKFESCVARQTTQESSKVNKKPRKKRINDGNKQLFKCKHCGAKFLEESNLHIHLRTVHKHGSNYSCRLCAVKFFEKSLFRKHMRVVHKMCGSSREEEPMS</sequence>
<dbReference type="SUPFAM" id="SSF57667">
    <property type="entry name" value="beta-beta-alpha zinc fingers"/>
    <property type="match status" value="1"/>
</dbReference>
<dbReference type="Pfam" id="PF07707">
    <property type="entry name" value="BACK"/>
    <property type="match status" value="1"/>
</dbReference>
<reference evidence="3 4" key="1">
    <citation type="journal article" date="2018" name="Gigascience">
        <title>Genomes of trombidid mites reveal novel predicted allergens and laterally-transferred genes associated with secondary metabolism.</title>
        <authorList>
            <person name="Dong X."/>
            <person name="Chaisiri K."/>
            <person name="Xia D."/>
            <person name="Armstrong S.D."/>
            <person name="Fang Y."/>
            <person name="Donnelly M.J."/>
            <person name="Kadowaki T."/>
            <person name="McGarry J.W."/>
            <person name="Darby A.C."/>
            <person name="Makepeace B.L."/>
        </authorList>
    </citation>
    <scope>NUCLEOTIDE SEQUENCE [LARGE SCALE GENOMIC DNA]</scope>
    <source>
        <strain evidence="3">UoL-UT</strain>
    </source>
</reference>
<dbReference type="GO" id="GO:0050804">
    <property type="term" value="P:modulation of chemical synaptic transmission"/>
    <property type="evidence" value="ECO:0007669"/>
    <property type="project" value="TreeGrafter"/>
</dbReference>
<dbReference type="OrthoDB" id="6420239at2759"/>
<organism evidence="3 4">
    <name type="scientific">Leptotrombidium deliense</name>
    <dbReference type="NCBI Taxonomy" id="299467"/>
    <lineage>
        <taxon>Eukaryota</taxon>
        <taxon>Metazoa</taxon>
        <taxon>Ecdysozoa</taxon>
        <taxon>Arthropoda</taxon>
        <taxon>Chelicerata</taxon>
        <taxon>Arachnida</taxon>
        <taxon>Acari</taxon>
        <taxon>Acariformes</taxon>
        <taxon>Trombidiformes</taxon>
        <taxon>Prostigmata</taxon>
        <taxon>Anystina</taxon>
        <taxon>Parasitengona</taxon>
        <taxon>Trombiculoidea</taxon>
        <taxon>Trombiculidae</taxon>
        <taxon>Leptotrombidium</taxon>
    </lineage>
</organism>
<keyword evidence="1" id="KW-0862">Zinc</keyword>
<evidence type="ECO:0000313" key="3">
    <source>
        <dbReference type="EMBL" id="RWS27265.1"/>
    </source>
</evidence>
<keyword evidence="1" id="KW-0863">Zinc-finger</keyword>
<feature type="domain" description="C2H2-type" evidence="2">
    <location>
        <begin position="717"/>
        <end position="740"/>
    </location>
</feature>
<dbReference type="GO" id="GO:0008270">
    <property type="term" value="F:zinc ion binding"/>
    <property type="evidence" value="ECO:0007669"/>
    <property type="project" value="UniProtKB-KW"/>
</dbReference>
<keyword evidence="1" id="KW-0479">Metal-binding</keyword>
<accession>A0A443SIE0</accession>
<dbReference type="AlphaFoldDB" id="A0A443SIE0"/>
<dbReference type="GO" id="GO:0008344">
    <property type="term" value="P:adult locomotory behavior"/>
    <property type="evidence" value="ECO:0007669"/>
    <property type="project" value="TreeGrafter"/>
</dbReference>
<dbReference type="Gene3D" id="1.25.40.420">
    <property type="match status" value="1"/>
</dbReference>
<dbReference type="GO" id="GO:0048512">
    <property type="term" value="P:circadian behavior"/>
    <property type="evidence" value="ECO:0007669"/>
    <property type="project" value="TreeGrafter"/>
</dbReference>
<dbReference type="GO" id="GO:0005737">
    <property type="term" value="C:cytoplasm"/>
    <property type="evidence" value="ECO:0007669"/>
    <property type="project" value="TreeGrafter"/>
</dbReference>
<dbReference type="SMART" id="SM00355">
    <property type="entry name" value="ZnF_C2H2"/>
    <property type="match status" value="2"/>
</dbReference>
<dbReference type="InterPro" id="IPR011705">
    <property type="entry name" value="BACK"/>
</dbReference>
<keyword evidence="4" id="KW-1185">Reference proteome</keyword>
<dbReference type="PROSITE" id="PS50157">
    <property type="entry name" value="ZINC_FINGER_C2H2_2"/>
    <property type="match status" value="2"/>
</dbReference>
<dbReference type="InterPro" id="IPR036236">
    <property type="entry name" value="Znf_C2H2_sf"/>
</dbReference>
<dbReference type="PANTHER" id="PTHR46306">
    <property type="entry name" value="BTB/POZ DOMAIN-CONTAINING PROTEIN 9"/>
    <property type="match status" value="1"/>
</dbReference>
<dbReference type="PROSITE" id="PS00028">
    <property type="entry name" value="ZINC_FINGER_C2H2_1"/>
    <property type="match status" value="2"/>
</dbReference>
<dbReference type="VEuPathDB" id="VectorBase:LDEU004776"/>
<dbReference type="PANTHER" id="PTHR46306:SF1">
    <property type="entry name" value="BTB_POZ DOMAIN-CONTAINING PROTEIN 9"/>
    <property type="match status" value="1"/>
</dbReference>
<gene>
    <name evidence="3" type="ORF">B4U80_12883</name>
</gene>
<dbReference type="InterPro" id="IPR013087">
    <property type="entry name" value="Znf_C2H2_type"/>
</dbReference>
<dbReference type="STRING" id="299467.A0A443SIE0"/>
<evidence type="ECO:0000259" key="2">
    <source>
        <dbReference type="PROSITE" id="PS50157"/>
    </source>
</evidence>